<proteinExistence type="predicted"/>
<evidence type="ECO:0000313" key="6">
    <source>
        <dbReference type="Proteomes" id="UP000663760"/>
    </source>
</evidence>
<protein>
    <submittedName>
        <fullName evidence="5">Uncharacterized protein</fullName>
    </submittedName>
</protein>
<dbReference type="InterPro" id="IPR058922">
    <property type="entry name" value="WHD_DRP"/>
</dbReference>
<keyword evidence="1" id="KW-0677">Repeat</keyword>
<dbReference type="AlphaFoldDB" id="A0A7I8LI78"/>
<dbReference type="EMBL" id="LR746279">
    <property type="protein sequence ID" value="CAA7409562.1"/>
    <property type="molecule type" value="Genomic_DNA"/>
</dbReference>
<dbReference type="GO" id="GO:0098542">
    <property type="term" value="P:defense response to other organism"/>
    <property type="evidence" value="ECO:0007669"/>
    <property type="project" value="TreeGrafter"/>
</dbReference>
<keyword evidence="2" id="KW-0611">Plant defense</keyword>
<accession>A0A7I8LI78</accession>
<dbReference type="PANTHER" id="PTHR23155">
    <property type="entry name" value="DISEASE RESISTANCE PROTEIN RP"/>
    <property type="match status" value="1"/>
</dbReference>
<evidence type="ECO:0000313" key="5">
    <source>
        <dbReference type="EMBL" id="CAA7409562.1"/>
    </source>
</evidence>
<dbReference type="InterPro" id="IPR044974">
    <property type="entry name" value="Disease_R_plants"/>
</dbReference>
<dbReference type="InterPro" id="IPR036388">
    <property type="entry name" value="WH-like_DNA-bd_sf"/>
</dbReference>
<dbReference type="SUPFAM" id="SSF52058">
    <property type="entry name" value="L domain-like"/>
    <property type="match status" value="1"/>
</dbReference>
<dbReference type="Pfam" id="PF23598">
    <property type="entry name" value="LRR_14"/>
    <property type="match status" value="1"/>
</dbReference>
<gene>
    <name evidence="5" type="ORF">SI8410_16020240</name>
</gene>
<evidence type="ECO:0000256" key="1">
    <source>
        <dbReference type="ARBA" id="ARBA00022737"/>
    </source>
</evidence>
<dbReference type="Gene3D" id="3.80.10.10">
    <property type="entry name" value="Ribonuclease Inhibitor"/>
    <property type="match status" value="1"/>
</dbReference>
<sequence length="452" mass="49926">MLPLRLLPEDMVIDATKLVQLWVAEGFIAQAAGFTREETAEQHLEKLANRSILQVVIRDPMGRVDKCRIYDLLLDLAKHEGRKNQFLDVHGDPTSTHAVRSRRLAVHEDASVCFSSSSCLAPNLRSLLFFNLDGQWFGDSLLNLCSLKLLRVIDIEGAPIDMVPKEIGGMVRLTYLGLRNTRLASLPSSIENLGRLQTLDIRVVFEITLPQGVWRIRTLRHLQAHRAQPQASSCGTLTELQTLQYAVAGEWVQAGLRKLSSLRKLTIVGVSAHVKPLSEAIQRLKRLNFFELKGSSVPNVLGLDLTGHAGLHELILDGTTRKVVGLAPGNLPQNVTAINLKGWRLEQDPLAQLGALPYLGDLILSSGVFLGDEMVCPAAGFPRLRELIIYNLAGLRRLRLSEGAMGSLVSFTVGRCPRLESLPEGMEGMRSLEGLSLEYMPEAFVEKGRGWS</sequence>
<evidence type="ECO:0000259" key="3">
    <source>
        <dbReference type="Pfam" id="PF23559"/>
    </source>
</evidence>
<organism evidence="5 6">
    <name type="scientific">Spirodela intermedia</name>
    <name type="common">Intermediate duckweed</name>
    <dbReference type="NCBI Taxonomy" id="51605"/>
    <lineage>
        <taxon>Eukaryota</taxon>
        <taxon>Viridiplantae</taxon>
        <taxon>Streptophyta</taxon>
        <taxon>Embryophyta</taxon>
        <taxon>Tracheophyta</taxon>
        <taxon>Spermatophyta</taxon>
        <taxon>Magnoliopsida</taxon>
        <taxon>Liliopsida</taxon>
        <taxon>Araceae</taxon>
        <taxon>Lemnoideae</taxon>
        <taxon>Spirodela</taxon>
    </lineage>
</organism>
<dbReference type="PANTHER" id="PTHR23155:SF1205">
    <property type="entry name" value="DISEASE RESISTANCE PROTEIN RPM1"/>
    <property type="match status" value="1"/>
</dbReference>
<dbReference type="Gene3D" id="1.10.10.10">
    <property type="entry name" value="Winged helix-like DNA-binding domain superfamily/Winged helix DNA-binding domain"/>
    <property type="match status" value="1"/>
</dbReference>
<evidence type="ECO:0000256" key="2">
    <source>
        <dbReference type="ARBA" id="ARBA00022821"/>
    </source>
</evidence>
<dbReference type="InterPro" id="IPR055414">
    <property type="entry name" value="LRR_R13L4/SHOC2-like"/>
</dbReference>
<dbReference type="InterPro" id="IPR032675">
    <property type="entry name" value="LRR_dom_sf"/>
</dbReference>
<reference evidence="5" key="1">
    <citation type="submission" date="2020-02" db="EMBL/GenBank/DDBJ databases">
        <authorList>
            <person name="Scholz U."/>
            <person name="Mascher M."/>
            <person name="Fiebig A."/>
        </authorList>
    </citation>
    <scope>NUCLEOTIDE SEQUENCE</scope>
</reference>
<keyword evidence="6" id="KW-1185">Reference proteome</keyword>
<dbReference type="Proteomes" id="UP000663760">
    <property type="component" value="Chromosome 16"/>
</dbReference>
<dbReference type="OrthoDB" id="591416at2759"/>
<feature type="domain" description="Disease resistance R13L4/SHOC-2-like LRR" evidence="4">
    <location>
        <begin position="124"/>
        <end position="414"/>
    </location>
</feature>
<name>A0A7I8LI78_SPIIN</name>
<feature type="domain" description="Disease resistance protein winged helix" evidence="3">
    <location>
        <begin position="7"/>
        <end position="77"/>
    </location>
</feature>
<dbReference type="Pfam" id="PF23559">
    <property type="entry name" value="WHD_DRP"/>
    <property type="match status" value="1"/>
</dbReference>
<evidence type="ECO:0000259" key="4">
    <source>
        <dbReference type="Pfam" id="PF23598"/>
    </source>
</evidence>